<dbReference type="Proteomes" id="UP001172083">
    <property type="component" value="Unassembled WGS sequence"/>
</dbReference>
<organism evidence="3 4">
    <name type="scientific">Agaribacillus aureus</name>
    <dbReference type="NCBI Taxonomy" id="3051825"/>
    <lineage>
        <taxon>Bacteria</taxon>
        <taxon>Pseudomonadati</taxon>
        <taxon>Bacteroidota</taxon>
        <taxon>Cytophagia</taxon>
        <taxon>Cytophagales</taxon>
        <taxon>Splendidivirgaceae</taxon>
        <taxon>Agaribacillus</taxon>
    </lineage>
</organism>
<evidence type="ECO:0000313" key="3">
    <source>
        <dbReference type="EMBL" id="MDN5210779.1"/>
    </source>
</evidence>
<proteinExistence type="predicted"/>
<name>A0ABT8KZC4_9BACT</name>
<gene>
    <name evidence="3" type="ORF">QQ020_01930</name>
</gene>
<dbReference type="Pfam" id="PF07593">
    <property type="entry name" value="UnbV_ASPIC"/>
    <property type="match status" value="1"/>
</dbReference>
<sequence length="695" mass="76808">MQQLLVAQGFSHVSDKAGIKHIYEDIHTMGGGLAFFDYDNDGYEDLYITGGKAEDKLYKNNGDGTFTDVLADAGLSKVASIFTRGVVAGDINNDGYKDLFVTTDTDFSNLLLLNNADGTFSDISASAGITEKAWSTSASLGDYNRDGLLDIYVCNYVDYGGKLPFDSNIEKTIPNFLYENLGNNKFVNKASLAKVTDQGAGLAVAFTDVDADSDMDILIANDFGYLYSPNSLFINESDYTFTDEAKKANMDYGINGMGVAIGDYDKDGDFDYYITDMRDNLLHNKVDNALWYREMAGKAGVQISELTSWGAAFLDYNNDTNLDLLVVNGNLIPAPIPEATLLFEGNGENQFVDISEDQHISKGHGRGLALSDYDNDGDVDFAISVIPENPGAIDFSKGVILQRNDHNDKQNWLKVKLNGIYSNKDGIGSKVKVYVNNELLIREVDGGSSYMSHNSTITHFGLKNVQKIDSLEVYWMGGAKQVMRNVAANQTLIIKEEKPRHTSANYSICEGDSLLIAGKYRKQKGMYFDSLRNGQGDLYGVVDVQLSVIKPKSDTINVNVPLGEQFKGFTVEKDTVLVIKDASEGPCEDLSIYRINSYIITHLAEDPIMANEEIVICPNPVTGNYAKIRYPVGFRSKITVLLYNSNGSLVKSVYCEEQKNDSSHLSIFIGDMDHGIYFGKIQFNQKFKYFKLLVP</sequence>
<dbReference type="EMBL" id="JAUJEB010000001">
    <property type="protein sequence ID" value="MDN5210779.1"/>
    <property type="molecule type" value="Genomic_DNA"/>
</dbReference>
<dbReference type="InterPro" id="IPR011519">
    <property type="entry name" value="UnbV_ASPIC"/>
</dbReference>
<dbReference type="Gene3D" id="2.130.10.130">
    <property type="entry name" value="Integrin alpha, N-terminal"/>
    <property type="match status" value="2"/>
</dbReference>
<dbReference type="InterPro" id="IPR013517">
    <property type="entry name" value="FG-GAP"/>
</dbReference>
<keyword evidence="1" id="KW-0732">Signal</keyword>
<dbReference type="InterPro" id="IPR028994">
    <property type="entry name" value="Integrin_alpha_N"/>
</dbReference>
<protein>
    <submittedName>
        <fullName evidence="3">FG-GAP-like repeat-containing protein</fullName>
    </submittedName>
</protein>
<evidence type="ECO:0000256" key="1">
    <source>
        <dbReference type="ARBA" id="ARBA00022729"/>
    </source>
</evidence>
<dbReference type="SUPFAM" id="SSF69318">
    <property type="entry name" value="Integrin alpha N-terminal domain"/>
    <property type="match status" value="1"/>
</dbReference>
<evidence type="ECO:0000313" key="4">
    <source>
        <dbReference type="Proteomes" id="UP001172083"/>
    </source>
</evidence>
<feature type="domain" description="ASPIC/UnbV" evidence="2">
    <location>
        <begin position="426"/>
        <end position="492"/>
    </location>
</feature>
<dbReference type="PANTHER" id="PTHR16026">
    <property type="entry name" value="CARTILAGE ACIDIC PROTEIN 1"/>
    <property type="match status" value="1"/>
</dbReference>
<reference evidence="3" key="1">
    <citation type="submission" date="2023-06" db="EMBL/GenBank/DDBJ databases">
        <title>Genomic of Agaribacillus aureum.</title>
        <authorList>
            <person name="Wang G."/>
        </authorList>
    </citation>
    <scope>NUCLEOTIDE SEQUENCE</scope>
    <source>
        <strain evidence="3">BMA12</strain>
    </source>
</reference>
<dbReference type="Pfam" id="PF13517">
    <property type="entry name" value="FG-GAP_3"/>
    <property type="match status" value="2"/>
</dbReference>
<dbReference type="PANTHER" id="PTHR16026:SF0">
    <property type="entry name" value="CARTILAGE ACIDIC PROTEIN 1"/>
    <property type="match status" value="1"/>
</dbReference>
<accession>A0ABT8KZC4</accession>
<evidence type="ECO:0000259" key="2">
    <source>
        <dbReference type="Pfam" id="PF07593"/>
    </source>
</evidence>
<comment type="caution">
    <text evidence="3">The sequence shown here is derived from an EMBL/GenBank/DDBJ whole genome shotgun (WGS) entry which is preliminary data.</text>
</comment>
<dbReference type="InterPro" id="IPR027039">
    <property type="entry name" value="Crtac1"/>
</dbReference>
<dbReference type="RefSeq" id="WP_346756120.1">
    <property type="nucleotide sequence ID" value="NZ_JAUJEB010000001.1"/>
</dbReference>
<keyword evidence="4" id="KW-1185">Reference proteome</keyword>